<organism evidence="1 2">
    <name type="scientific">Pseudomonas caricapapayae</name>
    <dbReference type="NCBI Taxonomy" id="46678"/>
    <lineage>
        <taxon>Bacteria</taxon>
        <taxon>Pseudomonadati</taxon>
        <taxon>Pseudomonadota</taxon>
        <taxon>Gammaproteobacteria</taxon>
        <taxon>Pseudomonadales</taxon>
        <taxon>Pseudomonadaceae</taxon>
        <taxon>Pseudomonas</taxon>
    </lineage>
</organism>
<reference evidence="1" key="1">
    <citation type="submission" date="2024-10" db="EMBL/GenBank/DDBJ databases">
        <title>Aeromonas and Pseudomonas from the Cagarras Archipelago, Rio de Janeiro, Brazil.</title>
        <authorList>
            <person name="Canellas A.L.B."/>
            <person name="Laport M.S."/>
        </authorList>
    </citation>
    <scope>NUCLEOTIDE SEQUENCE</scope>
    <source>
        <strain evidence="1">ACP-7</strain>
    </source>
</reference>
<comment type="caution">
    <text evidence="1">The sequence shown here is derived from an EMBL/GenBank/DDBJ whole genome shotgun (WGS) entry which is preliminary data.</text>
</comment>
<evidence type="ECO:0000313" key="2">
    <source>
        <dbReference type="Proteomes" id="UP001615411"/>
    </source>
</evidence>
<sequence length="282" mass="32073">MWGLRKLPISKIKKILHPYINHARKLKIKPVIRRYDKDVHVTSWPGASFHEAYFVPFDIPPPAEFSAQGVVRSNVIDAKVAEVASKVIADFGGFIKDYLGENVRLDDIYMFWFDPDKVETWSLSNSWHDDNVGSRIKVFVCFNGNGTTPTVVVPGSHNFPYSPRKEEISRFSGVRNTQDVHGQVELRYKSGDLAMFDTSCLHRGLYEQPSAKRTVLVLEFIDRHKSNRIVGYAPCGPGMSKVGEVHFDEVGFKLLNKTGMIDENLVSFERGKYVYSLKNSKK</sequence>
<protein>
    <submittedName>
        <fullName evidence="1">Uncharacterized protein</fullName>
    </submittedName>
</protein>
<keyword evidence="2" id="KW-1185">Reference proteome</keyword>
<gene>
    <name evidence="1" type="ORF">ACIKP7_20790</name>
</gene>
<evidence type="ECO:0000313" key="1">
    <source>
        <dbReference type="EMBL" id="MFJ1340566.1"/>
    </source>
</evidence>
<dbReference type="EMBL" id="JBIUGF010000083">
    <property type="protein sequence ID" value="MFJ1340566.1"/>
    <property type="molecule type" value="Genomic_DNA"/>
</dbReference>
<name>A0ACC7M1E0_9PSED</name>
<dbReference type="Proteomes" id="UP001615411">
    <property type="component" value="Unassembled WGS sequence"/>
</dbReference>
<accession>A0ACC7M1E0</accession>
<proteinExistence type="predicted"/>